<reference evidence="2 3" key="1">
    <citation type="submission" date="2019-04" db="EMBL/GenBank/DDBJ databases">
        <authorList>
            <person name="Hwang J.C."/>
        </authorList>
    </citation>
    <scope>NUCLEOTIDE SEQUENCE [LARGE SCALE GENOMIC DNA]</scope>
    <source>
        <strain evidence="2 3">IMCC35002</strain>
    </source>
</reference>
<dbReference type="PIRSF" id="PIRSF006173">
    <property type="entry name" value="UCP006173"/>
    <property type="match status" value="1"/>
</dbReference>
<evidence type="ECO:0000313" key="2">
    <source>
        <dbReference type="EMBL" id="TKB54256.1"/>
    </source>
</evidence>
<dbReference type="NCBIfam" id="NF003507">
    <property type="entry name" value="PRK05170.2-5"/>
    <property type="match status" value="1"/>
</dbReference>
<organism evidence="2 3">
    <name type="scientific">Ferrimonas aestuarii</name>
    <dbReference type="NCBI Taxonomy" id="2569539"/>
    <lineage>
        <taxon>Bacteria</taxon>
        <taxon>Pseudomonadati</taxon>
        <taxon>Pseudomonadota</taxon>
        <taxon>Gammaproteobacteria</taxon>
        <taxon>Alteromonadales</taxon>
        <taxon>Ferrimonadaceae</taxon>
        <taxon>Ferrimonas</taxon>
    </lineage>
</organism>
<proteinExistence type="inferred from homology"/>
<dbReference type="NCBIfam" id="NF003501">
    <property type="entry name" value="PRK05170.1-5"/>
    <property type="match status" value="1"/>
</dbReference>
<dbReference type="PANTHER" id="PTHR37421:SF1">
    <property type="entry name" value="UPF0260 PROTEIN YCGN"/>
    <property type="match status" value="1"/>
</dbReference>
<sequence length="152" mass="17494">MTVEQPFWLKPLNQMSEQEWESLCDGCGKCCLNKLIDDETEEVYFTNVACTLLNDKSCECSRYPNRFKYVPDCYRVTADNVATTTWLPPSCAYRRLHEGRGLPSWHPLLTGSKSEMHKQGMSIRRKVLSEDQVGPDPDLIGYIVVWPLDEVE</sequence>
<dbReference type="OrthoDB" id="9786855at2"/>
<dbReference type="AlphaFoldDB" id="A0A4U1BP74"/>
<dbReference type="NCBIfam" id="NF003500">
    <property type="entry name" value="PRK05170.1-4"/>
    <property type="match status" value="1"/>
</dbReference>
<dbReference type="PANTHER" id="PTHR37421">
    <property type="entry name" value="UPF0260 PROTEIN YCGN"/>
    <property type="match status" value="1"/>
</dbReference>
<comment type="caution">
    <text evidence="2">The sequence shown here is derived from an EMBL/GenBank/DDBJ whole genome shotgun (WGS) entry which is preliminary data.</text>
</comment>
<accession>A0A4U1BP74</accession>
<keyword evidence="3" id="KW-1185">Reference proteome</keyword>
<dbReference type="Pfam" id="PF03692">
    <property type="entry name" value="CxxCxxCC"/>
    <property type="match status" value="1"/>
</dbReference>
<dbReference type="NCBIfam" id="NF003505">
    <property type="entry name" value="PRK05170.2-3"/>
    <property type="match status" value="1"/>
</dbReference>
<evidence type="ECO:0000256" key="1">
    <source>
        <dbReference type="HAMAP-Rule" id="MF_00676"/>
    </source>
</evidence>
<comment type="similarity">
    <text evidence="1">Belongs to the UPF0260 family.</text>
</comment>
<dbReference type="EMBL" id="SWCJ01000009">
    <property type="protein sequence ID" value="TKB54256.1"/>
    <property type="molecule type" value="Genomic_DNA"/>
</dbReference>
<name>A0A4U1BP74_9GAMM</name>
<gene>
    <name evidence="2" type="ORF">FCL42_12730</name>
</gene>
<dbReference type="InterPro" id="IPR008228">
    <property type="entry name" value="UCP006173"/>
</dbReference>
<dbReference type="InterPro" id="IPR005358">
    <property type="entry name" value="Puta_zinc/iron-chelating_dom"/>
</dbReference>
<evidence type="ECO:0000313" key="3">
    <source>
        <dbReference type="Proteomes" id="UP000305675"/>
    </source>
</evidence>
<dbReference type="RefSeq" id="WP_136863805.1">
    <property type="nucleotide sequence ID" value="NZ_SWCJ01000009.1"/>
</dbReference>
<protein>
    <recommendedName>
        <fullName evidence="1">UPF0260 protein FCL42_12730</fullName>
    </recommendedName>
</protein>
<dbReference type="HAMAP" id="MF_00676">
    <property type="entry name" value="UPF0260"/>
    <property type="match status" value="1"/>
</dbReference>
<dbReference type="Proteomes" id="UP000305675">
    <property type="component" value="Unassembled WGS sequence"/>
</dbReference>